<proteinExistence type="predicted"/>
<reference evidence="1 2" key="1">
    <citation type="submission" date="2019-05" db="EMBL/GenBank/DDBJ databases">
        <title>Another draft genome of Portunus trituberculatus and its Hox gene families provides insights of decapod evolution.</title>
        <authorList>
            <person name="Jeong J.-H."/>
            <person name="Song I."/>
            <person name="Kim S."/>
            <person name="Choi T."/>
            <person name="Kim D."/>
            <person name="Ryu S."/>
            <person name="Kim W."/>
        </authorList>
    </citation>
    <scope>NUCLEOTIDE SEQUENCE [LARGE SCALE GENOMIC DNA]</scope>
    <source>
        <tissue evidence="1">Muscle</tissue>
    </source>
</reference>
<protein>
    <submittedName>
        <fullName evidence="1">Uncharacterized protein</fullName>
    </submittedName>
</protein>
<dbReference type="EMBL" id="VSRR010008204">
    <property type="protein sequence ID" value="MPC48286.1"/>
    <property type="molecule type" value="Genomic_DNA"/>
</dbReference>
<dbReference type="AlphaFoldDB" id="A0A5B7FS01"/>
<keyword evidence="2" id="KW-1185">Reference proteome</keyword>
<dbReference type="Proteomes" id="UP000324222">
    <property type="component" value="Unassembled WGS sequence"/>
</dbReference>
<evidence type="ECO:0000313" key="2">
    <source>
        <dbReference type="Proteomes" id="UP000324222"/>
    </source>
</evidence>
<sequence>MYSSTICSSAAPSTLAKLDTIQNAVQRISLGAMKSSPITSIHAEAGMSPLTNCGRVTLLSSRPLSALYTNSRVNEQAPQWHPGTRQSLLVRVLLASDFLGLPLSVPQPTRPHSPVPSVSLHVPGLSSRSTLSSLAATLFLQMERTQYPLHQKLFTDGAHILSPPATSAAIYIPATSICKTWRLPS</sequence>
<comment type="caution">
    <text evidence="1">The sequence shown here is derived from an EMBL/GenBank/DDBJ whole genome shotgun (WGS) entry which is preliminary data.</text>
</comment>
<accession>A0A5B7FS01</accession>
<organism evidence="1 2">
    <name type="scientific">Portunus trituberculatus</name>
    <name type="common">Swimming crab</name>
    <name type="synonym">Neptunus trituberculatus</name>
    <dbReference type="NCBI Taxonomy" id="210409"/>
    <lineage>
        <taxon>Eukaryota</taxon>
        <taxon>Metazoa</taxon>
        <taxon>Ecdysozoa</taxon>
        <taxon>Arthropoda</taxon>
        <taxon>Crustacea</taxon>
        <taxon>Multicrustacea</taxon>
        <taxon>Malacostraca</taxon>
        <taxon>Eumalacostraca</taxon>
        <taxon>Eucarida</taxon>
        <taxon>Decapoda</taxon>
        <taxon>Pleocyemata</taxon>
        <taxon>Brachyura</taxon>
        <taxon>Eubrachyura</taxon>
        <taxon>Portunoidea</taxon>
        <taxon>Portunidae</taxon>
        <taxon>Portuninae</taxon>
        <taxon>Portunus</taxon>
    </lineage>
</organism>
<name>A0A5B7FS01_PORTR</name>
<gene>
    <name evidence="1" type="ORF">E2C01_042054</name>
</gene>
<evidence type="ECO:0000313" key="1">
    <source>
        <dbReference type="EMBL" id="MPC48286.1"/>
    </source>
</evidence>
<dbReference type="OrthoDB" id="415068at2759"/>